<evidence type="ECO:0008006" key="3">
    <source>
        <dbReference type="Google" id="ProtNLM"/>
    </source>
</evidence>
<dbReference type="AlphaFoldDB" id="S3L7Q1"/>
<dbReference type="PATRIC" id="fig|1125702.3.peg.2047"/>
<gene>
    <name evidence="1" type="ORF">HMPREF1222_01990</name>
</gene>
<evidence type="ECO:0000313" key="1">
    <source>
        <dbReference type="EMBL" id="EPF46468.1"/>
    </source>
</evidence>
<dbReference type="Pfam" id="PF06854">
    <property type="entry name" value="Phage_Gp15"/>
    <property type="match status" value="1"/>
</dbReference>
<dbReference type="RefSeq" id="WP_016519275.1">
    <property type="nucleotide sequence ID" value="NZ_KE332512.1"/>
</dbReference>
<accession>S3L7Q1</accession>
<comment type="caution">
    <text evidence="1">The sequence shown here is derived from an EMBL/GenBank/DDBJ whole genome shotgun (WGS) entry which is preliminary data.</text>
</comment>
<evidence type="ECO:0000313" key="2">
    <source>
        <dbReference type="Proteomes" id="UP000014605"/>
    </source>
</evidence>
<organism evidence="1 2">
    <name type="scientific">Treponema vincentii F0403</name>
    <dbReference type="NCBI Taxonomy" id="1125702"/>
    <lineage>
        <taxon>Bacteria</taxon>
        <taxon>Pseudomonadati</taxon>
        <taxon>Spirochaetota</taxon>
        <taxon>Spirochaetia</taxon>
        <taxon>Spirochaetales</taxon>
        <taxon>Treponemataceae</taxon>
        <taxon>Treponema</taxon>
    </lineage>
</organism>
<keyword evidence="2" id="KW-1185">Reference proteome</keyword>
<name>S3L7Q1_9SPIR</name>
<reference evidence="1 2" key="1">
    <citation type="submission" date="2013-04" db="EMBL/GenBank/DDBJ databases">
        <title>The Genome Sequence of Treponema vincentii F0403.</title>
        <authorList>
            <consortium name="The Broad Institute Genomics Platform"/>
            <person name="Earl A."/>
            <person name="Ward D."/>
            <person name="Feldgarden M."/>
            <person name="Gevers D."/>
            <person name="Leonetti C."/>
            <person name="Izard J."/>
            <person name="Walker B."/>
            <person name="Young S."/>
            <person name="Zeng Q."/>
            <person name="Gargeya S."/>
            <person name="Fitzgerald M."/>
            <person name="Haas B."/>
            <person name="Abouelleil A."/>
            <person name="Allen A.W."/>
            <person name="Alvarado L."/>
            <person name="Arachchi H.M."/>
            <person name="Berlin A.M."/>
            <person name="Chapman S.B."/>
            <person name="Gainer-Dewar J."/>
            <person name="Goldberg J."/>
            <person name="Griggs A."/>
            <person name="Gujja S."/>
            <person name="Hansen M."/>
            <person name="Howarth C."/>
            <person name="Imamovic A."/>
            <person name="Ireland A."/>
            <person name="Larimer J."/>
            <person name="McCowan C."/>
            <person name="Murphy C."/>
            <person name="Pearson M."/>
            <person name="Poon T.W."/>
            <person name="Priest M."/>
            <person name="Roberts A."/>
            <person name="Saif S."/>
            <person name="Shea T."/>
            <person name="Sisk P."/>
            <person name="Sykes S."/>
            <person name="Wortman J."/>
            <person name="Nusbaum C."/>
            <person name="Birren B."/>
        </authorList>
    </citation>
    <scope>NUCLEOTIDE SEQUENCE [LARGE SCALE GENOMIC DNA]</scope>
    <source>
        <strain evidence="1 2">F0403</strain>
    </source>
</reference>
<sequence length="193" mass="22151">MIDLTKAKLPEAIEVSGAFYRIHTDFRYFIRLGQVLSEKGTKPIDCDFMFIQELPPDKIAGIKALVAFMNPPHILPRKSKREDSGAPVLDYTIDADLIYAAFMQQYHINLSTEPLHWHQFSALLAGLRDTKLNDVIGFRLWENTSGKKDEYTRAMQQLHDAWEIEVKDDEEDAALAEFEAKLNGLQKKKKGKR</sequence>
<dbReference type="EMBL" id="ATFC01000009">
    <property type="protein sequence ID" value="EPF46468.1"/>
    <property type="molecule type" value="Genomic_DNA"/>
</dbReference>
<proteinExistence type="predicted"/>
<dbReference type="InterPro" id="IPR009660">
    <property type="entry name" value="Phage_A500_Gp15"/>
</dbReference>
<dbReference type="HOGENOM" id="CLU_108800_1_0_12"/>
<dbReference type="Proteomes" id="UP000014605">
    <property type="component" value="Unassembled WGS sequence"/>
</dbReference>
<protein>
    <recommendedName>
        <fullName evidence="3">Bacteriophage Gp15 protein</fullName>
    </recommendedName>
</protein>
<dbReference type="GeneID" id="301462109"/>